<dbReference type="AlphaFoldDB" id="A0AA39JWR4"/>
<proteinExistence type="predicted"/>
<evidence type="ECO:0000313" key="2">
    <source>
        <dbReference type="Proteomes" id="UP001175226"/>
    </source>
</evidence>
<organism evidence="1 2">
    <name type="scientific">Armillaria borealis</name>
    <dbReference type="NCBI Taxonomy" id="47425"/>
    <lineage>
        <taxon>Eukaryota</taxon>
        <taxon>Fungi</taxon>
        <taxon>Dikarya</taxon>
        <taxon>Basidiomycota</taxon>
        <taxon>Agaricomycotina</taxon>
        <taxon>Agaricomycetes</taxon>
        <taxon>Agaricomycetidae</taxon>
        <taxon>Agaricales</taxon>
        <taxon>Marasmiineae</taxon>
        <taxon>Physalacriaceae</taxon>
        <taxon>Armillaria</taxon>
    </lineage>
</organism>
<gene>
    <name evidence="1" type="ORF">EV421DRAFT_1778251</name>
</gene>
<name>A0AA39JWR4_9AGAR</name>
<accession>A0AA39JWR4</accession>
<comment type="caution">
    <text evidence="1">The sequence shown here is derived from an EMBL/GenBank/DDBJ whole genome shotgun (WGS) entry which is preliminary data.</text>
</comment>
<evidence type="ECO:0000313" key="1">
    <source>
        <dbReference type="EMBL" id="KAK0450042.1"/>
    </source>
</evidence>
<sequence>MAYTAVAVPSVRTLILSISFAEQLTQSDNATVGMNGCSLSKIGGRALYLASMPARRAWMRCVIKINYPRPRMSST</sequence>
<protein>
    <submittedName>
        <fullName evidence="1">Uncharacterized protein</fullName>
    </submittedName>
</protein>
<dbReference type="EMBL" id="JAUEPT010000007">
    <property type="protein sequence ID" value="KAK0450042.1"/>
    <property type="molecule type" value="Genomic_DNA"/>
</dbReference>
<keyword evidence="2" id="KW-1185">Reference proteome</keyword>
<reference evidence="1" key="1">
    <citation type="submission" date="2023-06" db="EMBL/GenBank/DDBJ databases">
        <authorList>
            <consortium name="Lawrence Berkeley National Laboratory"/>
            <person name="Ahrendt S."/>
            <person name="Sahu N."/>
            <person name="Indic B."/>
            <person name="Wong-Bajracharya J."/>
            <person name="Merenyi Z."/>
            <person name="Ke H.-M."/>
            <person name="Monk M."/>
            <person name="Kocsube S."/>
            <person name="Drula E."/>
            <person name="Lipzen A."/>
            <person name="Balint B."/>
            <person name="Henrissat B."/>
            <person name="Andreopoulos B."/>
            <person name="Martin F.M."/>
            <person name="Harder C.B."/>
            <person name="Rigling D."/>
            <person name="Ford K.L."/>
            <person name="Foster G.D."/>
            <person name="Pangilinan J."/>
            <person name="Papanicolaou A."/>
            <person name="Barry K."/>
            <person name="LaButti K."/>
            <person name="Viragh M."/>
            <person name="Koriabine M."/>
            <person name="Yan M."/>
            <person name="Riley R."/>
            <person name="Champramary S."/>
            <person name="Plett K.L."/>
            <person name="Tsai I.J."/>
            <person name="Slot J."/>
            <person name="Sipos G."/>
            <person name="Plett J."/>
            <person name="Nagy L.G."/>
            <person name="Grigoriev I.V."/>
        </authorList>
    </citation>
    <scope>NUCLEOTIDE SEQUENCE</scope>
    <source>
        <strain evidence="1">FPL87.14</strain>
    </source>
</reference>
<dbReference type="Proteomes" id="UP001175226">
    <property type="component" value="Unassembled WGS sequence"/>
</dbReference>